<dbReference type="PANTHER" id="PTHR34761">
    <property type="entry name" value="NUCLEOLUS AND NEURAL PROGENITOR PROTEIN"/>
    <property type="match status" value="1"/>
</dbReference>
<keyword evidence="1" id="KW-1133">Transmembrane helix</keyword>
<dbReference type="VEuPathDB" id="VectorBase:AMAM022522"/>
<dbReference type="Proteomes" id="UP000075901">
    <property type="component" value="Unassembled WGS sequence"/>
</dbReference>
<feature type="domain" description="Nucleolus and neural progenitor protein-like N-terminal" evidence="2">
    <location>
        <begin position="5"/>
        <end position="175"/>
    </location>
</feature>
<evidence type="ECO:0000256" key="1">
    <source>
        <dbReference type="SAM" id="Phobius"/>
    </source>
</evidence>
<evidence type="ECO:0000313" key="3">
    <source>
        <dbReference type="EnsemblMetazoa" id="AMAM022522-PA"/>
    </source>
</evidence>
<dbReference type="InterPro" id="IPR027951">
    <property type="entry name" value="Nepro_N"/>
</dbReference>
<evidence type="ECO:0000313" key="4">
    <source>
        <dbReference type="Proteomes" id="UP000075901"/>
    </source>
</evidence>
<protein>
    <recommendedName>
        <fullName evidence="2">Nucleolus and neural progenitor protein-like N-terminal domain-containing protein</fullName>
    </recommendedName>
</protein>
<accession>A0A182T9T1</accession>
<dbReference type="InterPro" id="IPR052835">
    <property type="entry name" value="Nepro"/>
</dbReference>
<dbReference type="GO" id="GO:0005634">
    <property type="term" value="C:nucleus"/>
    <property type="evidence" value="ECO:0007669"/>
    <property type="project" value="TreeGrafter"/>
</dbReference>
<proteinExistence type="predicted"/>
<reference evidence="4" key="1">
    <citation type="submission" date="2013-09" db="EMBL/GenBank/DDBJ databases">
        <title>The Genome Sequence of Anopheles maculatus species B.</title>
        <authorList>
            <consortium name="The Broad Institute Genomics Platform"/>
            <person name="Neafsey D.E."/>
            <person name="Besansky N."/>
            <person name="Howell P."/>
            <person name="Walton C."/>
            <person name="Young S.K."/>
            <person name="Zeng Q."/>
            <person name="Gargeya S."/>
            <person name="Fitzgerald M."/>
            <person name="Haas B."/>
            <person name="Abouelleil A."/>
            <person name="Allen A.W."/>
            <person name="Alvarado L."/>
            <person name="Arachchi H.M."/>
            <person name="Berlin A.M."/>
            <person name="Chapman S.B."/>
            <person name="Gainer-Dewar J."/>
            <person name="Goldberg J."/>
            <person name="Griggs A."/>
            <person name="Gujja S."/>
            <person name="Hansen M."/>
            <person name="Howarth C."/>
            <person name="Imamovic A."/>
            <person name="Ireland A."/>
            <person name="Larimer J."/>
            <person name="McCowan C."/>
            <person name="Murphy C."/>
            <person name="Pearson M."/>
            <person name="Poon T.W."/>
            <person name="Priest M."/>
            <person name="Roberts A."/>
            <person name="Saif S."/>
            <person name="Shea T."/>
            <person name="Sisk P."/>
            <person name="Sykes S."/>
            <person name="Wortman J."/>
            <person name="Nusbaum C."/>
            <person name="Birren B."/>
        </authorList>
    </citation>
    <scope>NUCLEOTIDE SEQUENCE [LARGE SCALE GENOMIC DNA]</scope>
    <source>
        <strain evidence="4">maculatus3</strain>
    </source>
</reference>
<dbReference type="Pfam" id="PF14780">
    <property type="entry name" value="NEPRO_N"/>
    <property type="match status" value="1"/>
</dbReference>
<dbReference type="GO" id="GO:0045747">
    <property type="term" value="P:positive regulation of Notch signaling pathway"/>
    <property type="evidence" value="ECO:0007669"/>
    <property type="project" value="TreeGrafter"/>
</dbReference>
<keyword evidence="4" id="KW-1185">Reference proteome</keyword>
<dbReference type="EnsemblMetazoa" id="AMAM022522-RA">
    <property type="protein sequence ID" value="AMAM022522-PA"/>
    <property type="gene ID" value="AMAM022522"/>
</dbReference>
<keyword evidence="1" id="KW-0812">Transmembrane</keyword>
<keyword evidence="1" id="KW-0472">Membrane</keyword>
<sequence length="233" mass="27461">MNDMCKTKDIEEEIRAATKTCTNMLNYYATLTTFETAVAFQSRFCIRFKNRLRNMYGFQIMRRLNQILVRIKSMDLVRVIVDLQSFFPESNYLERQVNLPVRSNLEYLLVRMQGLSKLLLRVVYLTKEAARYHLKQIAIGFLYHMFSMFLGLMGELWLFARAVCRRTVQFYNELYPALAILPKAHKKWLPDGYDLPVNLADWLGEEYEREVLHICESNDALELGVNSNIFTLL</sequence>
<dbReference type="PANTHER" id="PTHR34761:SF1">
    <property type="entry name" value="NUCLEOLUS AND NEURAL PROGENITOR PROTEIN"/>
    <property type="match status" value="1"/>
</dbReference>
<dbReference type="AlphaFoldDB" id="A0A182T9T1"/>
<organism evidence="3 4">
    <name type="scientific">Anopheles maculatus</name>
    <dbReference type="NCBI Taxonomy" id="74869"/>
    <lineage>
        <taxon>Eukaryota</taxon>
        <taxon>Metazoa</taxon>
        <taxon>Ecdysozoa</taxon>
        <taxon>Arthropoda</taxon>
        <taxon>Hexapoda</taxon>
        <taxon>Insecta</taxon>
        <taxon>Pterygota</taxon>
        <taxon>Neoptera</taxon>
        <taxon>Endopterygota</taxon>
        <taxon>Diptera</taxon>
        <taxon>Nematocera</taxon>
        <taxon>Culicoidea</taxon>
        <taxon>Culicidae</taxon>
        <taxon>Anophelinae</taxon>
        <taxon>Anopheles</taxon>
        <taxon>Anopheles maculatus group</taxon>
    </lineage>
</organism>
<reference evidence="3" key="2">
    <citation type="submission" date="2020-05" db="UniProtKB">
        <authorList>
            <consortium name="EnsemblMetazoa"/>
        </authorList>
    </citation>
    <scope>IDENTIFICATION</scope>
    <source>
        <strain evidence="3">maculatus3</strain>
    </source>
</reference>
<evidence type="ECO:0000259" key="2">
    <source>
        <dbReference type="Pfam" id="PF14780"/>
    </source>
</evidence>
<feature type="transmembrane region" description="Helical" evidence="1">
    <location>
        <begin position="137"/>
        <end position="160"/>
    </location>
</feature>
<name>A0A182T9T1_9DIPT</name>